<organism evidence="2 3">
    <name type="scientific">Colletotrichum orbiculare (strain 104-T / ATCC 96160 / CBS 514.97 / LARS 414 / MAFF 240422)</name>
    <name type="common">Cucumber anthracnose fungus</name>
    <name type="synonym">Colletotrichum lagenarium</name>
    <dbReference type="NCBI Taxonomy" id="1213857"/>
    <lineage>
        <taxon>Eukaryota</taxon>
        <taxon>Fungi</taxon>
        <taxon>Dikarya</taxon>
        <taxon>Ascomycota</taxon>
        <taxon>Pezizomycotina</taxon>
        <taxon>Sordariomycetes</taxon>
        <taxon>Hypocreomycetidae</taxon>
        <taxon>Glomerellales</taxon>
        <taxon>Glomerellaceae</taxon>
        <taxon>Colletotrichum</taxon>
        <taxon>Colletotrichum orbiculare species complex</taxon>
    </lineage>
</organism>
<keyword evidence="1" id="KW-0732">Signal</keyword>
<feature type="chain" id="PRO_5019798154" evidence="1">
    <location>
        <begin position="18"/>
        <end position="82"/>
    </location>
</feature>
<accession>A0A484F9V8</accession>
<dbReference type="AlphaFoldDB" id="A0A484F9V8"/>
<feature type="signal peptide" evidence="1">
    <location>
        <begin position="1"/>
        <end position="17"/>
    </location>
</feature>
<reference evidence="3" key="1">
    <citation type="journal article" date="2013" name="New Phytol.">
        <title>Comparative genomic and transcriptomic analyses reveal the hemibiotrophic stage shift of Colletotrichum fungi.</title>
        <authorList>
            <person name="Gan P."/>
            <person name="Ikeda K."/>
            <person name="Irieda H."/>
            <person name="Narusaka M."/>
            <person name="O'Connell R.J."/>
            <person name="Narusaka Y."/>
            <person name="Takano Y."/>
            <person name="Kubo Y."/>
            <person name="Shirasu K."/>
        </authorList>
    </citation>
    <scope>NUCLEOTIDE SEQUENCE [LARGE SCALE GENOMIC DNA]</scope>
    <source>
        <strain evidence="3">104-T / ATCC 96160 / CBS 514.97 / LARS 414 / MAFF 240422</strain>
    </source>
</reference>
<keyword evidence="3" id="KW-1185">Reference proteome</keyword>
<name>A0A484F9V8_COLOR</name>
<comment type="caution">
    <text evidence="2">The sequence shown here is derived from an EMBL/GenBank/DDBJ whole genome shotgun (WGS) entry which is preliminary data.</text>
</comment>
<proteinExistence type="predicted"/>
<evidence type="ECO:0000256" key="1">
    <source>
        <dbReference type="SAM" id="SignalP"/>
    </source>
</evidence>
<reference evidence="3" key="2">
    <citation type="journal article" date="2019" name="Mol. Plant Microbe Interact.">
        <title>Genome sequence resources for four phytopathogenic fungi from the Colletotrichum orbiculare species complex.</title>
        <authorList>
            <person name="Gan P."/>
            <person name="Tsushima A."/>
            <person name="Narusaka M."/>
            <person name="Narusaka Y."/>
            <person name="Takano Y."/>
            <person name="Kubo Y."/>
            <person name="Shirasu K."/>
        </authorList>
    </citation>
    <scope>GENOME REANNOTATION</scope>
    <source>
        <strain evidence="3">104-T / ATCC 96160 / CBS 514.97 / LARS 414 / MAFF 240422</strain>
    </source>
</reference>
<gene>
    <name evidence="2" type="ORF">Cob_v013188</name>
</gene>
<dbReference type="Proteomes" id="UP000014480">
    <property type="component" value="Unassembled WGS sequence"/>
</dbReference>
<evidence type="ECO:0000313" key="3">
    <source>
        <dbReference type="Proteomes" id="UP000014480"/>
    </source>
</evidence>
<protein>
    <submittedName>
        <fullName evidence="2">Uncharacterized protein</fullName>
    </submittedName>
</protein>
<sequence length="82" mass="8810">MHVSTTLIIFGATLVQAATIAEPPTKVGPRQIQCTDFPLCSAESQYQSCQRICGSDATGVTLNLKGTCKPKQPTYTGFQCQE</sequence>
<evidence type="ECO:0000313" key="2">
    <source>
        <dbReference type="EMBL" id="TDZ13628.1"/>
    </source>
</evidence>
<dbReference type="EMBL" id="AMCV02000062">
    <property type="protein sequence ID" value="TDZ13628.1"/>
    <property type="molecule type" value="Genomic_DNA"/>
</dbReference>